<dbReference type="GO" id="GO:0015179">
    <property type="term" value="F:L-amino acid transmembrane transporter activity"/>
    <property type="evidence" value="ECO:0007669"/>
    <property type="project" value="TreeGrafter"/>
</dbReference>
<accession>A0AAN6SI59</accession>
<evidence type="ECO:0000256" key="5">
    <source>
        <dbReference type="ARBA" id="ARBA00022970"/>
    </source>
</evidence>
<comment type="similarity">
    <text evidence="2">Belongs to the amino acid/polyamine transporter 2 family.</text>
</comment>
<feature type="transmembrane region" description="Helical" evidence="9">
    <location>
        <begin position="346"/>
        <end position="367"/>
    </location>
</feature>
<keyword evidence="12" id="KW-1185">Reference proteome</keyword>
<feature type="transmembrane region" description="Helical" evidence="9">
    <location>
        <begin position="663"/>
        <end position="684"/>
    </location>
</feature>
<dbReference type="PANTHER" id="PTHR22950:SF692">
    <property type="entry name" value="TRANSMEMBRANE AMINO ACID TRANSPORTER FAMILY PROTEIN"/>
    <property type="match status" value="1"/>
</dbReference>
<evidence type="ECO:0000256" key="6">
    <source>
        <dbReference type="ARBA" id="ARBA00022989"/>
    </source>
</evidence>
<keyword evidence="7 9" id="KW-0472">Membrane</keyword>
<feature type="domain" description="Amino acid transporter transmembrane" evidence="10">
    <location>
        <begin position="318"/>
        <end position="713"/>
    </location>
</feature>
<feature type="transmembrane region" description="Helical" evidence="9">
    <location>
        <begin position="499"/>
        <end position="523"/>
    </location>
</feature>
<feature type="transmembrane region" description="Helical" evidence="9">
    <location>
        <begin position="453"/>
        <end position="473"/>
    </location>
</feature>
<feature type="region of interest" description="Disordered" evidence="8">
    <location>
        <begin position="1"/>
        <end position="66"/>
    </location>
</feature>
<evidence type="ECO:0000256" key="9">
    <source>
        <dbReference type="SAM" id="Phobius"/>
    </source>
</evidence>
<evidence type="ECO:0000313" key="11">
    <source>
        <dbReference type="EMBL" id="KAK3955247.1"/>
    </source>
</evidence>
<evidence type="ECO:0000256" key="4">
    <source>
        <dbReference type="ARBA" id="ARBA00022692"/>
    </source>
</evidence>
<comment type="subcellular location">
    <subcellularLocation>
        <location evidence="1">Membrane</location>
        <topology evidence="1">Multi-pass membrane protein</topology>
    </subcellularLocation>
</comment>
<proteinExistence type="inferred from homology"/>
<dbReference type="EMBL" id="MU859078">
    <property type="protein sequence ID" value="KAK3955247.1"/>
    <property type="molecule type" value="Genomic_DNA"/>
</dbReference>
<feature type="transmembrane region" description="Helical" evidence="9">
    <location>
        <begin position="696"/>
        <end position="717"/>
    </location>
</feature>
<dbReference type="AlphaFoldDB" id="A0AAN6SI59"/>
<dbReference type="Proteomes" id="UP001303222">
    <property type="component" value="Unassembled WGS sequence"/>
</dbReference>
<evidence type="ECO:0000259" key="10">
    <source>
        <dbReference type="Pfam" id="PF01490"/>
    </source>
</evidence>
<evidence type="ECO:0000313" key="12">
    <source>
        <dbReference type="Proteomes" id="UP001303222"/>
    </source>
</evidence>
<evidence type="ECO:0000256" key="8">
    <source>
        <dbReference type="SAM" id="MobiDB-lite"/>
    </source>
</evidence>
<feature type="transmembrane region" description="Helical" evidence="9">
    <location>
        <begin position="424"/>
        <end position="446"/>
    </location>
</feature>
<name>A0AAN6SI59_9PEZI</name>
<evidence type="ECO:0000256" key="3">
    <source>
        <dbReference type="ARBA" id="ARBA00022448"/>
    </source>
</evidence>
<reference evidence="11" key="2">
    <citation type="submission" date="2023-06" db="EMBL/GenBank/DDBJ databases">
        <authorList>
            <consortium name="Lawrence Berkeley National Laboratory"/>
            <person name="Mondo S.J."/>
            <person name="Hensen N."/>
            <person name="Bonometti L."/>
            <person name="Westerberg I."/>
            <person name="Brannstrom I.O."/>
            <person name="Guillou S."/>
            <person name="Cros-Aarteil S."/>
            <person name="Calhoun S."/>
            <person name="Haridas S."/>
            <person name="Kuo A."/>
            <person name="Pangilinan J."/>
            <person name="Riley R."/>
            <person name="Labutti K."/>
            <person name="Andreopoulos B."/>
            <person name="Lipzen A."/>
            <person name="Chen C."/>
            <person name="Yanf M."/>
            <person name="Daum C."/>
            <person name="Ng V."/>
            <person name="Clum A."/>
            <person name="Steindorff A."/>
            <person name="Ohm R."/>
            <person name="Martin F."/>
            <person name="Silar P."/>
            <person name="Natvig D."/>
            <person name="Lalanne C."/>
            <person name="Gautier V."/>
            <person name="Ament-Velasquez S.L."/>
            <person name="Kruys A."/>
            <person name="Hutchinson M.I."/>
            <person name="Powell A.J."/>
            <person name="Barry K."/>
            <person name="Miller A.N."/>
            <person name="Grigoriev I.V."/>
            <person name="Debuchy R."/>
            <person name="Gladieux P."/>
            <person name="Thoren M.H."/>
            <person name="Johannesson H."/>
        </authorList>
    </citation>
    <scope>NUCLEOTIDE SEQUENCE</scope>
    <source>
        <strain evidence="11">CBS 626.80</strain>
    </source>
</reference>
<reference evidence="11" key="1">
    <citation type="journal article" date="2023" name="Mol. Phylogenet. Evol.">
        <title>Genome-scale phylogeny and comparative genomics of the fungal order Sordariales.</title>
        <authorList>
            <person name="Hensen N."/>
            <person name="Bonometti L."/>
            <person name="Westerberg I."/>
            <person name="Brannstrom I.O."/>
            <person name="Guillou S."/>
            <person name="Cros-Aarteil S."/>
            <person name="Calhoun S."/>
            <person name="Haridas S."/>
            <person name="Kuo A."/>
            <person name="Mondo S."/>
            <person name="Pangilinan J."/>
            <person name="Riley R."/>
            <person name="LaButti K."/>
            <person name="Andreopoulos B."/>
            <person name="Lipzen A."/>
            <person name="Chen C."/>
            <person name="Yan M."/>
            <person name="Daum C."/>
            <person name="Ng V."/>
            <person name="Clum A."/>
            <person name="Steindorff A."/>
            <person name="Ohm R.A."/>
            <person name="Martin F."/>
            <person name="Silar P."/>
            <person name="Natvig D.O."/>
            <person name="Lalanne C."/>
            <person name="Gautier V."/>
            <person name="Ament-Velasquez S.L."/>
            <person name="Kruys A."/>
            <person name="Hutchinson M.I."/>
            <person name="Powell A.J."/>
            <person name="Barry K."/>
            <person name="Miller A.N."/>
            <person name="Grigoriev I.V."/>
            <person name="Debuchy R."/>
            <person name="Gladieux P."/>
            <person name="Hiltunen Thoren M."/>
            <person name="Johannesson H."/>
        </authorList>
    </citation>
    <scope>NUCLEOTIDE SEQUENCE</scope>
    <source>
        <strain evidence="11">CBS 626.80</strain>
    </source>
</reference>
<dbReference type="PANTHER" id="PTHR22950">
    <property type="entry name" value="AMINO ACID TRANSPORTER"/>
    <property type="match status" value="1"/>
</dbReference>
<keyword evidence="4 9" id="KW-0812">Transmembrane</keyword>
<evidence type="ECO:0000256" key="2">
    <source>
        <dbReference type="ARBA" id="ARBA00008066"/>
    </source>
</evidence>
<feature type="transmembrane region" description="Helical" evidence="9">
    <location>
        <begin position="535"/>
        <end position="559"/>
    </location>
</feature>
<feature type="transmembrane region" description="Helical" evidence="9">
    <location>
        <begin position="637"/>
        <end position="657"/>
    </location>
</feature>
<keyword evidence="5" id="KW-0029">Amino-acid transport</keyword>
<organism evidence="11 12">
    <name type="scientific">Pseudoneurospora amorphoporcata</name>
    <dbReference type="NCBI Taxonomy" id="241081"/>
    <lineage>
        <taxon>Eukaryota</taxon>
        <taxon>Fungi</taxon>
        <taxon>Dikarya</taxon>
        <taxon>Ascomycota</taxon>
        <taxon>Pezizomycotina</taxon>
        <taxon>Sordariomycetes</taxon>
        <taxon>Sordariomycetidae</taxon>
        <taxon>Sordariales</taxon>
        <taxon>Sordariaceae</taxon>
        <taxon>Pseudoneurospora</taxon>
    </lineage>
</organism>
<sequence>MSGNQSRFLQDNLKTQTKEAGDSSTFFDYSYPRSHHPMSSRNPTTWDQYERGGRSPGRTGSFSSVGNRSVQFENESLLGRSADANGYGEDGEWPQLRRRRSSITNRLSAVADIGGVNSIRSFTRSWQRAAGFSEVIPQRPSFVFAPDQALIAVPPSGAAPIQYGRSDLEAGEATPRSSLLRQHFESAGSAPHDEIAEPSTTTTTAAAQRHSADYREREAKALENELAQGFRVGSATGSIFAIPPHLATPPIVGSYGTIPDYGTIRSRGSISRQSIDQVSLLWREPQEVPTNVPDQEIPPILVKEVEQDGKIVLAVEGQSTLPQTVFNSINVLIGVGLLSLPMGIKYAGWLCGMVTLFLCAAVTIYTAKLLAKCMDLDPSLITFSDLAFISFGRNARIATSILFTLELLAACVALIVLFADSLDLLFPGFLSVTGWKIICAVIMVPLNFLPLRLLSFTSIIGIFCCFSIVLILLTDGFLKPTAPGSLIEPAKTYMFPQNWLTLPLSFGLLMSPWGGHSVFPNIYRDMRHPYKYTKALKITFSFTYLLDATTAVAGLLMFGDGVRDEITSNILLETSYPKVLTFFMCAFVAIIPLTKIPLNARPIIATLEVLFGLHTTTVAESSGLVGRSMYFRGVMKIAIRALTVFCFLVISIVFPAFDSIMAFMGSALCFQICVILPILFYLKLFGSSISRREKIFDYFLLAISITLSTVGTVWAFLPKTMFVPE</sequence>
<keyword evidence="3" id="KW-0813">Transport</keyword>
<evidence type="ECO:0000256" key="7">
    <source>
        <dbReference type="ARBA" id="ARBA00023136"/>
    </source>
</evidence>
<keyword evidence="6 9" id="KW-1133">Transmembrane helix</keyword>
<gene>
    <name evidence="11" type="ORF">QBC32DRAFT_333826</name>
</gene>
<protein>
    <submittedName>
        <fullName evidence="11">Transmembrane amino acid transporter protein-domain-containing protein</fullName>
    </submittedName>
</protein>
<comment type="caution">
    <text evidence="11">The sequence shown here is derived from an EMBL/GenBank/DDBJ whole genome shotgun (WGS) entry which is preliminary data.</text>
</comment>
<dbReference type="InterPro" id="IPR013057">
    <property type="entry name" value="AA_transpt_TM"/>
</dbReference>
<evidence type="ECO:0000256" key="1">
    <source>
        <dbReference type="ARBA" id="ARBA00004141"/>
    </source>
</evidence>
<feature type="transmembrane region" description="Helical" evidence="9">
    <location>
        <begin position="579"/>
        <end position="598"/>
    </location>
</feature>
<feature type="compositionally biased region" description="Polar residues" evidence="8">
    <location>
        <begin position="1"/>
        <end position="15"/>
    </location>
</feature>
<feature type="transmembrane region" description="Helical" evidence="9">
    <location>
        <begin position="397"/>
        <end position="418"/>
    </location>
</feature>
<dbReference type="GO" id="GO:0005774">
    <property type="term" value="C:vacuolar membrane"/>
    <property type="evidence" value="ECO:0007669"/>
    <property type="project" value="TreeGrafter"/>
</dbReference>
<dbReference type="Pfam" id="PF01490">
    <property type="entry name" value="Aa_trans"/>
    <property type="match status" value="1"/>
</dbReference>